<feature type="binding site" evidence="2">
    <location>
        <position position="146"/>
    </location>
    <ligand>
        <name>Co(2+)</name>
        <dbReference type="ChEBI" id="CHEBI:48828"/>
    </ligand>
</feature>
<dbReference type="RefSeq" id="WP_226394237.1">
    <property type="nucleotide sequence ID" value="NZ_CAUGIN010000022.1"/>
</dbReference>
<dbReference type="GO" id="GO:0046872">
    <property type="term" value="F:metal ion binding"/>
    <property type="evidence" value="ECO:0007669"/>
    <property type="project" value="UniProtKB-KW"/>
</dbReference>
<accession>A0A921HZS3</accession>
<dbReference type="Proteomes" id="UP000769156">
    <property type="component" value="Unassembled WGS sequence"/>
</dbReference>
<reference evidence="3" key="2">
    <citation type="submission" date="2021-09" db="EMBL/GenBank/DDBJ databases">
        <authorList>
            <person name="Gilroy R."/>
        </authorList>
    </citation>
    <scope>NUCLEOTIDE SEQUENCE</scope>
    <source>
        <strain evidence="3">ChiSjej5B23-16112</strain>
    </source>
</reference>
<feature type="binding site" evidence="2">
    <location>
        <position position="177"/>
    </location>
    <ligand>
        <name>Co(2+)</name>
        <dbReference type="ChEBI" id="CHEBI:48828"/>
    </ligand>
</feature>
<dbReference type="EMBL" id="DYVY01000057">
    <property type="protein sequence ID" value="HJF93828.1"/>
    <property type="molecule type" value="Genomic_DNA"/>
</dbReference>
<proteinExistence type="predicted"/>
<protein>
    <submittedName>
        <fullName evidence="3">Sirohydrochlorin cobaltochelatase</fullName>
    </submittedName>
</protein>
<gene>
    <name evidence="3" type="ORF">K8V82_03450</name>
</gene>
<comment type="caution">
    <text evidence="3">The sequence shown here is derived from an EMBL/GenBank/DDBJ whole genome shotgun (WGS) entry which is preliminary data.</text>
</comment>
<dbReference type="InterPro" id="IPR010388">
    <property type="entry name" value="Anaerobic_Co-chelatase"/>
</dbReference>
<dbReference type="GO" id="GO:0016852">
    <property type="term" value="F:sirohydrochlorin cobaltochelatase activity"/>
    <property type="evidence" value="ECO:0007669"/>
    <property type="project" value="InterPro"/>
</dbReference>
<keyword evidence="2" id="KW-0479">Metal-binding</keyword>
<feature type="active site" description="Proton acceptor" evidence="1">
    <location>
        <position position="146"/>
    </location>
</feature>
<name>A0A921HZS3_9FIRM</name>
<evidence type="ECO:0000313" key="3">
    <source>
        <dbReference type="EMBL" id="HJF93828.1"/>
    </source>
</evidence>
<dbReference type="AlphaFoldDB" id="A0A921HZS3"/>
<dbReference type="CDD" id="cd03413">
    <property type="entry name" value="CbiK_C"/>
    <property type="match status" value="1"/>
</dbReference>
<sequence length="259" mass="29056">MEHKGLLVVSFGTSYPETRKKNIEHLETLLAEAFPDRTFYRAYTSGMIRKKLWERDQILIPSVKEAAQAALEDGITDLLVQPTHIMNGIENDQMKEDILSLESHFDKISFGDPLISSTEDQFAVIEALMEELPCLSDQEALVFMGHGSTHHANTLYAALDYAFKQAGYPGVYVGTVEAYPDVQAVLAQLREKDIRRVYLTPFMLVAGDHASNDLAGEETDSWNSLFRAEGYETSCILKGLGEYDGICDLYVRHARQALL</sequence>
<dbReference type="GO" id="GO:0019251">
    <property type="term" value="P:anaerobic cobalamin biosynthetic process"/>
    <property type="evidence" value="ECO:0007669"/>
    <property type="project" value="InterPro"/>
</dbReference>
<evidence type="ECO:0000256" key="1">
    <source>
        <dbReference type="PIRSR" id="PIRSR033579-1"/>
    </source>
</evidence>
<keyword evidence="2" id="KW-0170">Cobalt</keyword>
<dbReference type="Pfam" id="PF06180">
    <property type="entry name" value="CbiK"/>
    <property type="match status" value="1"/>
</dbReference>
<evidence type="ECO:0000313" key="4">
    <source>
        <dbReference type="Proteomes" id="UP000769156"/>
    </source>
</evidence>
<dbReference type="Gene3D" id="3.40.50.1400">
    <property type="match status" value="2"/>
</dbReference>
<feature type="binding site" evidence="2">
    <location>
        <position position="209"/>
    </location>
    <ligand>
        <name>Co(2+)</name>
        <dbReference type="ChEBI" id="CHEBI:48828"/>
    </ligand>
</feature>
<reference evidence="3" key="1">
    <citation type="journal article" date="2021" name="PeerJ">
        <title>Extensive microbial diversity within the chicken gut microbiome revealed by metagenomics and culture.</title>
        <authorList>
            <person name="Gilroy R."/>
            <person name="Ravi A."/>
            <person name="Getino M."/>
            <person name="Pursley I."/>
            <person name="Horton D.L."/>
            <person name="Alikhan N.F."/>
            <person name="Baker D."/>
            <person name="Gharbi K."/>
            <person name="Hall N."/>
            <person name="Watson M."/>
            <person name="Adriaenssens E.M."/>
            <person name="Foster-Nyarko E."/>
            <person name="Jarju S."/>
            <person name="Secka A."/>
            <person name="Antonio M."/>
            <person name="Oren A."/>
            <person name="Chaudhuri R.R."/>
            <person name="La Ragione R."/>
            <person name="Hildebrand F."/>
            <person name="Pallen M.J."/>
        </authorList>
    </citation>
    <scope>NUCLEOTIDE SEQUENCE</scope>
    <source>
        <strain evidence="3">ChiSjej5B23-16112</strain>
    </source>
</reference>
<evidence type="ECO:0000256" key="2">
    <source>
        <dbReference type="PIRSR" id="PIRSR033579-3"/>
    </source>
</evidence>
<dbReference type="PIRSF" id="PIRSF033579">
    <property type="entry name" value="Anaer_Co_chel"/>
    <property type="match status" value="1"/>
</dbReference>
<dbReference type="SUPFAM" id="SSF53800">
    <property type="entry name" value="Chelatase"/>
    <property type="match status" value="1"/>
</dbReference>
<organism evidence="3 4">
    <name type="scientific">Lachnoclostridium phocaeense</name>
    <dbReference type="NCBI Taxonomy" id="1871021"/>
    <lineage>
        <taxon>Bacteria</taxon>
        <taxon>Bacillati</taxon>
        <taxon>Bacillota</taxon>
        <taxon>Clostridia</taxon>
        <taxon>Lachnospirales</taxon>
        <taxon>Lachnospiraceae</taxon>
    </lineage>
</organism>